<dbReference type="Pfam" id="PF00581">
    <property type="entry name" value="Rhodanese"/>
    <property type="match status" value="1"/>
</dbReference>
<keyword evidence="3" id="KW-1185">Reference proteome</keyword>
<dbReference type="PANTHER" id="PTHR45431:SF3">
    <property type="entry name" value="RHODANESE-LIKE DOMAIN-CONTAINING PROTEIN 15, CHLOROPLASTIC"/>
    <property type="match status" value="1"/>
</dbReference>
<evidence type="ECO:0000313" key="2">
    <source>
        <dbReference type="EMBL" id="KAJ4357992.1"/>
    </source>
</evidence>
<proteinExistence type="predicted"/>
<dbReference type="PROSITE" id="PS50206">
    <property type="entry name" value="RHODANESE_3"/>
    <property type="match status" value="1"/>
</dbReference>
<gene>
    <name evidence="2" type="ORF">N0V89_002569</name>
</gene>
<dbReference type="CDD" id="cd00158">
    <property type="entry name" value="RHOD"/>
    <property type="match status" value="1"/>
</dbReference>
<comment type="caution">
    <text evidence="2">The sequence shown here is derived from an EMBL/GenBank/DDBJ whole genome shotgun (WGS) entry which is preliminary data.</text>
</comment>
<dbReference type="Proteomes" id="UP001140513">
    <property type="component" value="Unassembled WGS sequence"/>
</dbReference>
<reference evidence="2" key="1">
    <citation type="submission" date="2022-10" db="EMBL/GenBank/DDBJ databases">
        <title>Tapping the CABI collections for fungal endophytes: first genome assemblies for Collariella, Neodidymelliopsis, Ascochyta clinopodiicola, Didymella pomorum, Didymosphaeria variabile, Neocosmospora piperis and Neocucurbitaria cava.</title>
        <authorList>
            <person name="Hill R."/>
        </authorList>
    </citation>
    <scope>NUCLEOTIDE SEQUENCE</scope>
    <source>
        <strain evidence="2">IMI 356815</strain>
    </source>
</reference>
<dbReference type="InterPro" id="IPR052367">
    <property type="entry name" value="Thiosulfate_ST/Rhodanese-like"/>
</dbReference>
<sequence length="142" mass="15759">MAPPAPNDLLIDVRTRTEFSTGALSNDLHTATNIEYQFIASLSTVYRALGTEVSKTDNITLYCRSGRRSNIALQTLRDLGYENVRDIGGLEEARAVLKREEFGRSTGADDEMKRLRWGKEQGKEGTSKKAFGTLLEGLRGCE</sequence>
<dbReference type="SUPFAM" id="SSF52821">
    <property type="entry name" value="Rhodanese/Cell cycle control phosphatase"/>
    <property type="match status" value="1"/>
</dbReference>
<dbReference type="PANTHER" id="PTHR45431">
    <property type="entry name" value="RHODANESE-LIKE DOMAIN-CONTAINING PROTEIN 15, CHLOROPLASTIC"/>
    <property type="match status" value="1"/>
</dbReference>
<dbReference type="EMBL" id="JAPEUX010000002">
    <property type="protein sequence ID" value="KAJ4357992.1"/>
    <property type="molecule type" value="Genomic_DNA"/>
</dbReference>
<feature type="domain" description="Rhodanese" evidence="1">
    <location>
        <begin position="4"/>
        <end position="98"/>
    </location>
</feature>
<dbReference type="GeneID" id="80906099"/>
<dbReference type="OrthoDB" id="361797at2759"/>
<dbReference type="RefSeq" id="XP_056074851.1">
    <property type="nucleotide sequence ID" value="XM_056211378.1"/>
</dbReference>
<dbReference type="AlphaFoldDB" id="A0A9W8XV20"/>
<evidence type="ECO:0000313" key="3">
    <source>
        <dbReference type="Proteomes" id="UP001140513"/>
    </source>
</evidence>
<name>A0A9W8XV20_9PLEO</name>
<accession>A0A9W8XV20</accession>
<protein>
    <recommendedName>
        <fullName evidence="1">Rhodanese domain-containing protein</fullName>
    </recommendedName>
</protein>
<dbReference type="InterPro" id="IPR036873">
    <property type="entry name" value="Rhodanese-like_dom_sf"/>
</dbReference>
<dbReference type="Gene3D" id="3.40.250.10">
    <property type="entry name" value="Rhodanese-like domain"/>
    <property type="match status" value="1"/>
</dbReference>
<organism evidence="2 3">
    <name type="scientific">Didymosphaeria variabile</name>
    <dbReference type="NCBI Taxonomy" id="1932322"/>
    <lineage>
        <taxon>Eukaryota</taxon>
        <taxon>Fungi</taxon>
        <taxon>Dikarya</taxon>
        <taxon>Ascomycota</taxon>
        <taxon>Pezizomycotina</taxon>
        <taxon>Dothideomycetes</taxon>
        <taxon>Pleosporomycetidae</taxon>
        <taxon>Pleosporales</taxon>
        <taxon>Massarineae</taxon>
        <taxon>Didymosphaeriaceae</taxon>
        <taxon>Didymosphaeria</taxon>
    </lineage>
</organism>
<evidence type="ECO:0000259" key="1">
    <source>
        <dbReference type="PROSITE" id="PS50206"/>
    </source>
</evidence>
<dbReference type="InterPro" id="IPR001763">
    <property type="entry name" value="Rhodanese-like_dom"/>
</dbReference>